<reference evidence="1" key="1">
    <citation type="journal article" date="2021" name="Front. Microbiol.">
        <title>Comprehensive Comparative Genomics and Phenotyping of Methylobacterium Species.</title>
        <authorList>
            <person name="Alessa O."/>
            <person name="Ogura Y."/>
            <person name="Fujitani Y."/>
            <person name="Takami H."/>
            <person name="Hayashi T."/>
            <person name="Sahin N."/>
            <person name="Tani A."/>
        </authorList>
    </citation>
    <scope>NUCLEOTIDE SEQUENCE</scope>
    <source>
        <strain evidence="1">DSM 17168</strain>
    </source>
</reference>
<evidence type="ECO:0000313" key="1">
    <source>
        <dbReference type="EMBL" id="GJE04605.1"/>
    </source>
</evidence>
<evidence type="ECO:0000313" key="2">
    <source>
        <dbReference type="Proteomes" id="UP001055153"/>
    </source>
</evidence>
<organism evidence="1 2">
    <name type="scientific">Methylobacterium isbiliense</name>
    <dbReference type="NCBI Taxonomy" id="315478"/>
    <lineage>
        <taxon>Bacteria</taxon>
        <taxon>Pseudomonadati</taxon>
        <taxon>Pseudomonadota</taxon>
        <taxon>Alphaproteobacteria</taxon>
        <taxon>Hyphomicrobiales</taxon>
        <taxon>Methylobacteriaceae</taxon>
        <taxon>Methylobacterium</taxon>
    </lineage>
</organism>
<protein>
    <recommendedName>
        <fullName evidence="3">Transcriptional regulator</fullName>
    </recommendedName>
</protein>
<dbReference type="RefSeq" id="WP_290365955.1">
    <property type="nucleotide sequence ID" value="NZ_JAUFPY010000075.1"/>
</dbReference>
<dbReference type="EMBL" id="BPQQ01000140">
    <property type="protein sequence ID" value="GJE04605.1"/>
    <property type="molecule type" value="Genomic_DNA"/>
</dbReference>
<sequence>MQTPSTHKAAEYRKRARDARERAAWLSHREARERLLELALQFDQLAETEERWGQRRPELPSRA</sequence>
<reference evidence="1" key="2">
    <citation type="submission" date="2021-08" db="EMBL/GenBank/DDBJ databases">
        <authorList>
            <person name="Tani A."/>
            <person name="Ola A."/>
            <person name="Ogura Y."/>
            <person name="Katsura K."/>
            <person name="Hayashi T."/>
        </authorList>
    </citation>
    <scope>NUCLEOTIDE SEQUENCE</scope>
    <source>
        <strain evidence="1">DSM 17168</strain>
    </source>
</reference>
<dbReference type="Proteomes" id="UP001055153">
    <property type="component" value="Unassembled WGS sequence"/>
</dbReference>
<name>A0ABQ4SN90_9HYPH</name>
<proteinExistence type="predicted"/>
<keyword evidence="2" id="KW-1185">Reference proteome</keyword>
<evidence type="ECO:0008006" key="3">
    <source>
        <dbReference type="Google" id="ProtNLM"/>
    </source>
</evidence>
<comment type="caution">
    <text evidence="1">The sequence shown here is derived from an EMBL/GenBank/DDBJ whole genome shotgun (WGS) entry which is preliminary data.</text>
</comment>
<accession>A0ABQ4SN90</accession>
<gene>
    <name evidence="1" type="ORF">GMJLKIPL_6569</name>
</gene>